<dbReference type="PANTHER" id="PTHR10183:SF382">
    <property type="entry name" value="CALPAIN-15"/>
    <property type="match status" value="1"/>
</dbReference>
<dbReference type="GO" id="GO:0005737">
    <property type="term" value="C:cytoplasm"/>
    <property type="evidence" value="ECO:0007669"/>
    <property type="project" value="TreeGrafter"/>
</dbReference>
<keyword evidence="6" id="KW-1185">Reference proteome</keyword>
<dbReference type="PROSITE" id="PS50203">
    <property type="entry name" value="CALPAIN_CAT"/>
    <property type="match status" value="1"/>
</dbReference>
<sequence length="603" mass="70900">MTITVEFATTKEEIFKKGDEECQEIAEKLRKTGEVYIDPDFPPYETSIGVLKHKDTGEVQVQKSEPWLQPKEFIKPHYLREDCVDEWKVWDNPQPFHVKQGDLGNCGLMAALVAIAQKKGLIEQIVPKKDYTMDCGIVQVRLFVDGEWKVIKTDFLIPQKNGWERFSKMTKRQCWVAFIEKAFAKVKGSYGQLHSFCPTEAFTCLTGHPSKRNWINSETNCDTLWEDLVKYNSSGYLLAAATPKIKEASEEEKKYEEVDIDTDHAYAILGLKEHDDHRLLRLGHGNRMRFTGTWSHLHAYDNEFLEDLCPLDREMSNSRIFWMEIKDFRRLFLCYYVGEYQKESTVLEFKETFRRKQGDDMQILRLTNQKHCELEVGIKTFKNGKRYKHNLFLNIHKCFEDNQCGELLHSFNAYGSQLESDKVPFHPGVYLLIFVRVQYDPCMENEWTIWSSTALDKSQIQFISCPFSVHYRSVTEVILKYGEAEKIEQDQIVVYKWRGKYNCIFMIDNLQESEYVYVKCKITSGNEEELWTCLSFFNKCWHPVPPMSRSIVGVVASNKYEPITVTVDVQYSINYLYFKWINRFGAWIDRDHLENFTPLEFEN</sequence>
<evidence type="ECO:0000259" key="4">
    <source>
        <dbReference type="PROSITE" id="PS50203"/>
    </source>
</evidence>
<dbReference type="InParanoid" id="G0P351"/>
<dbReference type="OMA" id="QYDYSEM"/>
<evidence type="ECO:0000256" key="2">
    <source>
        <dbReference type="PIRSR" id="PIRSR622684-1"/>
    </source>
</evidence>
<dbReference type="PANTHER" id="PTHR10183">
    <property type="entry name" value="CALPAIN"/>
    <property type="match status" value="1"/>
</dbReference>
<organism evidence="6">
    <name type="scientific">Caenorhabditis brenneri</name>
    <name type="common">Nematode worm</name>
    <dbReference type="NCBI Taxonomy" id="135651"/>
    <lineage>
        <taxon>Eukaryota</taxon>
        <taxon>Metazoa</taxon>
        <taxon>Ecdysozoa</taxon>
        <taxon>Nematoda</taxon>
        <taxon>Chromadorea</taxon>
        <taxon>Rhabditida</taxon>
        <taxon>Rhabditina</taxon>
        <taxon>Rhabditomorpha</taxon>
        <taxon>Rhabditoidea</taxon>
        <taxon>Rhabditidae</taxon>
        <taxon>Peloderinae</taxon>
        <taxon>Caenorhabditis</taxon>
    </lineage>
</organism>
<dbReference type="Pfam" id="PF00648">
    <property type="entry name" value="Peptidase_C2"/>
    <property type="match status" value="1"/>
</dbReference>
<gene>
    <name evidence="5" type="ORF">CAEBREN_09091</name>
</gene>
<accession>G0P351</accession>
<dbReference type="SUPFAM" id="SSF54001">
    <property type="entry name" value="Cysteine proteinases"/>
    <property type="match status" value="1"/>
</dbReference>
<feature type="active site" evidence="2">
    <location>
        <position position="106"/>
    </location>
</feature>
<name>G0P351_CAEBE</name>
<comment type="caution">
    <text evidence="3">Lacks conserved residue(s) required for the propagation of feature annotation.</text>
</comment>
<feature type="domain" description="Calpain catalytic" evidence="4">
    <location>
        <begin position="35"/>
        <end position="341"/>
    </location>
</feature>
<dbReference type="HOGENOM" id="CLU_003001_2_0_1"/>
<dbReference type="InterPro" id="IPR022684">
    <property type="entry name" value="Calpain_cysteine_protease"/>
</dbReference>
<dbReference type="FunFam" id="3.90.70.10:FF:000219">
    <property type="entry name" value="CaLPain Related"/>
    <property type="match status" value="1"/>
</dbReference>
<evidence type="ECO:0000313" key="6">
    <source>
        <dbReference type="Proteomes" id="UP000008068"/>
    </source>
</evidence>
<dbReference type="STRING" id="135651.G0P351"/>
<dbReference type="SMART" id="SM00230">
    <property type="entry name" value="CysPc"/>
    <property type="match status" value="1"/>
</dbReference>
<dbReference type="OrthoDB" id="5781632at2759"/>
<dbReference type="Gene3D" id="3.90.70.10">
    <property type="entry name" value="Cysteine proteinases"/>
    <property type="match status" value="1"/>
</dbReference>
<proteinExistence type="inferred from homology"/>
<evidence type="ECO:0000256" key="1">
    <source>
        <dbReference type="ARBA" id="ARBA00007623"/>
    </source>
</evidence>
<dbReference type="GO" id="GO:0006508">
    <property type="term" value="P:proteolysis"/>
    <property type="evidence" value="ECO:0007669"/>
    <property type="project" value="InterPro"/>
</dbReference>
<dbReference type="AlphaFoldDB" id="G0P351"/>
<dbReference type="EMBL" id="GL380036">
    <property type="protein sequence ID" value="EGT43825.1"/>
    <property type="molecule type" value="Genomic_DNA"/>
</dbReference>
<protein>
    <recommendedName>
        <fullName evidence="4">Calpain catalytic domain-containing protein</fullName>
    </recommendedName>
</protein>
<dbReference type="InterPro" id="IPR001300">
    <property type="entry name" value="Peptidase_C2_calpain_cat"/>
</dbReference>
<comment type="similarity">
    <text evidence="1">Belongs to the peptidase C2 family.</text>
</comment>
<dbReference type="eggNOG" id="KOG0045">
    <property type="taxonomic scope" value="Eukaryota"/>
</dbReference>
<evidence type="ECO:0000313" key="5">
    <source>
        <dbReference type="EMBL" id="EGT43825.1"/>
    </source>
</evidence>
<dbReference type="GO" id="GO:0004198">
    <property type="term" value="F:calcium-dependent cysteine-type endopeptidase activity"/>
    <property type="evidence" value="ECO:0007669"/>
    <property type="project" value="InterPro"/>
</dbReference>
<feature type="active site" evidence="2">
    <location>
        <position position="264"/>
    </location>
</feature>
<evidence type="ECO:0000256" key="3">
    <source>
        <dbReference type="PROSITE-ProRule" id="PRU00239"/>
    </source>
</evidence>
<reference evidence="6" key="1">
    <citation type="submission" date="2011-07" db="EMBL/GenBank/DDBJ databases">
        <authorList>
            <consortium name="Caenorhabditis brenneri Sequencing and Analysis Consortium"/>
            <person name="Wilson R.K."/>
        </authorList>
    </citation>
    <scope>NUCLEOTIDE SEQUENCE [LARGE SCALE GENOMIC DNA]</scope>
    <source>
        <strain evidence="6">PB2801</strain>
    </source>
</reference>
<dbReference type="Proteomes" id="UP000008068">
    <property type="component" value="Unassembled WGS sequence"/>
</dbReference>
<dbReference type="InterPro" id="IPR038765">
    <property type="entry name" value="Papain-like_cys_pep_sf"/>
</dbReference>
<dbReference type="PRINTS" id="PR00704">
    <property type="entry name" value="CALPAIN"/>
</dbReference>
<dbReference type="FunCoup" id="G0P351">
    <property type="interactions" value="4"/>
</dbReference>